<proteinExistence type="predicted"/>
<name>A0A4C1W6H5_EUMVA</name>
<dbReference type="AlphaFoldDB" id="A0A4C1W6H5"/>
<protein>
    <submittedName>
        <fullName evidence="1">Uncharacterized protein</fullName>
    </submittedName>
</protein>
<organism evidence="1 2">
    <name type="scientific">Eumeta variegata</name>
    <name type="common">Bagworm moth</name>
    <name type="synonym">Eumeta japonica</name>
    <dbReference type="NCBI Taxonomy" id="151549"/>
    <lineage>
        <taxon>Eukaryota</taxon>
        <taxon>Metazoa</taxon>
        <taxon>Ecdysozoa</taxon>
        <taxon>Arthropoda</taxon>
        <taxon>Hexapoda</taxon>
        <taxon>Insecta</taxon>
        <taxon>Pterygota</taxon>
        <taxon>Neoptera</taxon>
        <taxon>Endopterygota</taxon>
        <taxon>Lepidoptera</taxon>
        <taxon>Glossata</taxon>
        <taxon>Ditrysia</taxon>
        <taxon>Tineoidea</taxon>
        <taxon>Psychidae</taxon>
        <taxon>Oiketicinae</taxon>
        <taxon>Eumeta</taxon>
    </lineage>
</organism>
<keyword evidence="2" id="KW-1185">Reference proteome</keyword>
<accession>A0A4C1W6H5</accession>
<reference evidence="1 2" key="1">
    <citation type="journal article" date="2019" name="Commun. Biol.">
        <title>The bagworm genome reveals a unique fibroin gene that provides high tensile strength.</title>
        <authorList>
            <person name="Kono N."/>
            <person name="Nakamura H."/>
            <person name="Ohtoshi R."/>
            <person name="Tomita M."/>
            <person name="Numata K."/>
            <person name="Arakawa K."/>
        </authorList>
    </citation>
    <scope>NUCLEOTIDE SEQUENCE [LARGE SCALE GENOMIC DNA]</scope>
</reference>
<dbReference type="EMBL" id="BGZK01000485">
    <property type="protein sequence ID" value="GBP46510.1"/>
    <property type="molecule type" value="Genomic_DNA"/>
</dbReference>
<comment type="caution">
    <text evidence="1">The sequence shown here is derived from an EMBL/GenBank/DDBJ whole genome shotgun (WGS) entry which is preliminary data.</text>
</comment>
<sequence>MTETALSVHRSATSILIKLPDHFVRSRFETGSSSRDIDLTRIGSLRWTPGAPATLEESAVTDLLGSNRISHGGRSGLMKGGHCVMKRKLGPSNSPGQGWGWLSCGVDVRDPMSLACAPGHEAYVVVDLSQKSQLGSQVVRIESSSTCFEGNVLIFANSRAKMISWEAYFESVSLFVLSLTPVCVRESGRCARAASPRPIWPKLYLEQPKSM</sequence>
<gene>
    <name evidence="1" type="ORF">EVAR_45930_1</name>
</gene>
<evidence type="ECO:0000313" key="2">
    <source>
        <dbReference type="Proteomes" id="UP000299102"/>
    </source>
</evidence>
<evidence type="ECO:0000313" key="1">
    <source>
        <dbReference type="EMBL" id="GBP46510.1"/>
    </source>
</evidence>
<dbReference type="Proteomes" id="UP000299102">
    <property type="component" value="Unassembled WGS sequence"/>
</dbReference>